<protein>
    <submittedName>
        <fullName evidence="2">Uncharacterized protein</fullName>
    </submittedName>
</protein>
<sequence>MPNLTKREAQYVRVHPHTVAKQCEFLEREMMPRHVLSHDEVIDEEVIKETAKFVDGGLKNVKDYVRVKEGRGGRAGRRVGRGETAAEDSGPIERKLVPEGESDGELLPSGEEEDDGEDEDEESEAPVGSQLLFVSVHEDIEGEEEDLLALVSDHMGCLYTDPPTSSEVSIVVNSKKSSKKKKKQKVKVRITPAKDEILGQEFPMEMGSIPSATLSLANVYVGRVEFLPDWEAVAEDKFLRQAQKEKGKETEDSLCIEENPMGIPDALVPLHKPKWVGQGNFTSMQPPPLPIGVSAHEEAEEEEKEAEGGREKTKEKKTKKSKKEKEKEKEQSSSSRSESRPSSSRQPPREGEESPPPSRKKKSK</sequence>
<feature type="region of interest" description="Disordered" evidence="1">
    <location>
        <begin position="72"/>
        <end position="128"/>
    </location>
</feature>
<dbReference type="VEuPathDB" id="CryptoDB:Cvel_12147"/>
<dbReference type="EMBL" id="CDMZ01005714">
    <property type="protein sequence ID" value="CEM53661.1"/>
    <property type="molecule type" value="Genomic_DNA"/>
</dbReference>
<evidence type="ECO:0000313" key="2">
    <source>
        <dbReference type="EMBL" id="CEM53661.1"/>
    </source>
</evidence>
<feature type="compositionally biased region" description="Low complexity" evidence="1">
    <location>
        <begin position="332"/>
        <end position="346"/>
    </location>
</feature>
<name>A0A0G4I939_9ALVE</name>
<feature type="region of interest" description="Disordered" evidence="1">
    <location>
        <begin position="273"/>
        <end position="364"/>
    </location>
</feature>
<evidence type="ECO:0000256" key="1">
    <source>
        <dbReference type="SAM" id="MobiDB-lite"/>
    </source>
</evidence>
<reference evidence="2" key="1">
    <citation type="submission" date="2014-11" db="EMBL/GenBank/DDBJ databases">
        <authorList>
            <person name="Otto D Thomas"/>
            <person name="Naeem Raeece"/>
        </authorList>
    </citation>
    <scope>NUCLEOTIDE SEQUENCE</scope>
</reference>
<accession>A0A0G4I939</accession>
<gene>
    <name evidence="2" type="ORF">Cvel_12147</name>
</gene>
<organism evidence="2">
    <name type="scientific">Chromera velia CCMP2878</name>
    <dbReference type="NCBI Taxonomy" id="1169474"/>
    <lineage>
        <taxon>Eukaryota</taxon>
        <taxon>Sar</taxon>
        <taxon>Alveolata</taxon>
        <taxon>Colpodellida</taxon>
        <taxon>Chromeraceae</taxon>
        <taxon>Chromera</taxon>
    </lineage>
</organism>
<feature type="compositionally biased region" description="Acidic residues" evidence="1">
    <location>
        <begin position="100"/>
        <end position="124"/>
    </location>
</feature>
<dbReference type="AlphaFoldDB" id="A0A0G4I939"/>
<proteinExistence type="predicted"/>